<dbReference type="SUPFAM" id="SSF47226">
    <property type="entry name" value="Histidine-containing phosphotransfer domain, HPT domain"/>
    <property type="match status" value="1"/>
</dbReference>
<keyword evidence="1" id="KW-0902">Two-component regulatory system</keyword>
<keyword evidence="5" id="KW-1185">Reference proteome</keyword>
<protein>
    <submittedName>
        <fullName evidence="4">HPt (Histidine-containing phosphotransfer) domain-containing protein</fullName>
    </submittedName>
</protein>
<accession>A0A4Q7RH28</accession>
<evidence type="ECO:0000256" key="2">
    <source>
        <dbReference type="PROSITE-ProRule" id="PRU00110"/>
    </source>
</evidence>
<dbReference type="Gene3D" id="1.20.120.160">
    <property type="entry name" value="HPT domain"/>
    <property type="match status" value="1"/>
</dbReference>
<dbReference type="GO" id="GO:0000160">
    <property type="term" value="P:phosphorelay signal transduction system"/>
    <property type="evidence" value="ECO:0007669"/>
    <property type="project" value="UniProtKB-KW"/>
</dbReference>
<dbReference type="Proteomes" id="UP000291078">
    <property type="component" value="Unassembled WGS sequence"/>
</dbReference>
<dbReference type="GO" id="GO:0004672">
    <property type="term" value="F:protein kinase activity"/>
    <property type="evidence" value="ECO:0007669"/>
    <property type="project" value="UniProtKB-ARBA"/>
</dbReference>
<dbReference type="InterPro" id="IPR036641">
    <property type="entry name" value="HPT_dom_sf"/>
</dbReference>
<feature type="domain" description="HPt" evidence="3">
    <location>
        <begin position="29"/>
        <end position="122"/>
    </location>
</feature>
<dbReference type="AlphaFoldDB" id="A0A4Q7RH28"/>
<dbReference type="Pfam" id="PF01627">
    <property type="entry name" value="Hpt"/>
    <property type="match status" value="1"/>
</dbReference>
<organism evidence="4 5">
    <name type="scientific">Cupriavidus agavae</name>
    <dbReference type="NCBI Taxonomy" id="1001822"/>
    <lineage>
        <taxon>Bacteria</taxon>
        <taxon>Pseudomonadati</taxon>
        <taxon>Pseudomonadota</taxon>
        <taxon>Betaproteobacteria</taxon>
        <taxon>Burkholderiales</taxon>
        <taxon>Burkholderiaceae</taxon>
        <taxon>Cupriavidus</taxon>
    </lineage>
</organism>
<dbReference type="RefSeq" id="WP_130393317.1">
    <property type="nucleotide sequence ID" value="NZ_SGXM01000008.1"/>
</dbReference>
<dbReference type="EMBL" id="SGXM01000008">
    <property type="protein sequence ID" value="RZT31927.1"/>
    <property type="molecule type" value="Genomic_DNA"/>
</dbReference>
<evidence type="ECO:0000256" key="1">
    <source>
        <dbReference type="ARBA" id="ARBA00023012"/>
    </source>
</evidence>
<dbReference type="InterPro" id="IPR008207">
    <property type="entry name" value="Sig_transdc_His_kin_Hpt_dom"/>
</dbReference>
<evidence type="ECO:0000313" key="5">
    <source>
        <dbReference type="Proteomes" id="UP000291078"/>
    </source>
</evidence>
<reference evidence="4 5" key="1">
    <citation type="journal article" date="2015" name="Stand. Genomic Sci.">
        <title>Genomic Encyclopedia of Bacterial and Archaeal Type Strains, Phase III: the genomes of soil and plant-associated and newly described type strains.</title>
        <authorList>
            <person name="Whitman W.B."/>
            <person name="Woyke T."/>
            <person name="Klenk H.P."/>
            <person name="Zhou Y."/>
            <person name="Lilburn T.G."/>
            <person name="Beck B.J."/>
            <person name="De Vos P."/>
            <person name="Vandamme P."/>
            <person name="Eisen J.A."/>
            <person name="Garrity G."/>
            <person name="Hugenholtz P."/>
            <person name="Kyrpides N.C."/>
        </authorList>
    </citation>
    <scope>NUCLEOTIDE SEQUENCE [LARGE SCALE GENOMIC DNA]</scope>
    <source>
        <strain evidence="4 5">ASC-9842</strain>
    </source>
</reference>
<dbReference type="OrthoDB" id="8966293at2"/>
<evidence type="ECO:0000259" key="3">
    <source>
        <dbReference type="PROSITE" id="PS50894"/>
    </source>
</evidence>
<evidence type="ECO:0000313" key="4">
    <source>
        <dbReference type="EMBL" id="RZT31927.1"/>
    </source>
</evidence>
<name>A0A4Q7RH28_9BURK</name>
<sequence length="154" mass="16000">MKPAGVRHRLPPDELSAIGAALAEASRHDAALQSMLVARLLETNATDLADLRFAVARRDWPGVRRTVHRIKGAAALAGCTSLVAAGKSIESAAGQGNGAVVNTLLPRYIAILDAFNDTLSAVEASAILPMQTVQRTGTLASGAGSAPNSIRRRP</sequence>
<dbReference type="PROSITE" id="PS50894">
    <property type="entry name" value="HPT"/>
    <property type="match status" value="1"/>
</dbReference>
<gene>
    <name evidence="4" type="ORF">EV147_4427</name>
</gene>
<proteinExistence type="predicted"/>
<comment type="caution">
    <text evidence="4">The sequence shown here is derived from an EMBL/GenBank/DDBJ whole genome shotgun (WGS) entry which is preliminary data.</text>
</comment>
<feature type="modified residue" description="Phosphohistidine" evidence="2">
    <location>
        <position position="68"/>
    </location>
</feature>
<keyword evidence="2" id="KW-0597">Phosphoprotein</keyword>